<evidence type="ECO:0000313" key="2">
    <source>
        <dbReference type="EMBL" id="KRR26766.1"/>
    </source>
</evidence>
<feature type="transmembrane region" description="Helical" evidence="1">
    <location>
        <begin position="6"/>
        <end position="28"/>
    </location>
</feature>
<dbReference type="Proteomes" id="UP000051660">
    <property type="component" value="Unassembled WGS sequence"/>
</dbReference>
<gene>
    <name evidence="2" type="ORF">CQ14_20495</name>
</gene>
<keyword evidence="1" id="KW-1133">Transmembrane helix</keyword>
<keyword evidence="1" id="KW-0472">Membrane</keyword>
<evidence type="ECO:0000313" key="3">
    <source>
        <dbReference type="Proteomes" id="UP000051660"/>
    </source>
</evidence>
<organism evidence="2 3">
    <name type="scientific">Bradyrhizobium lablabi</name>
    <dbReference type="NCBI Taxonomy" id="722472"/>
    <lineage>
        <taxon>Bacteria</taxon>
        <taxon>Pseudomonadati</taxon>
        <taxon>Pseudomonadota</taxon>
        <taxon>Alphaproteobacteria</taxon>
        <taxon>Hyphomicrobiales</taxon>
        <taxon>Nitrobacteraceae</taxon>
        <taxon>Bradyrhizobium</taxon>
    </lineage>
</organism>
<name>A0A0R3N3U0_9BRAD</name>
<dbReference type="RefSeq" id="WP_057856852.1">
    <property type="nucleotide sequence ID" value="NZ_LLYB01000043.1"/>
</dbReference>
<comment type="caution">
    <text evidence="2">The sequence shown here is derived from an EMBL/GenBank/DDBJ whole genome shotgun (WGS) entry which is preliminary data.</text>
</comment>
<proteinExistence type="predicted"/>
<sequence>MNTIYAPAFAAFGGSAFGAISTIVTGWLTRRRRLRERHYSRSISKRERLYRSFIEEASRVYADALVSDKSEIPQLVNLYALIGRMRILSSDQVVQAAERAGRLIIETYLSPNREFGDLPEFLEEMDPLRGFGEACRRELHSIPSH</sequence>
<evidence type="ECO:0000256" key="1">
    <source>
        <dbReference type="SAM" id="Phobius"/>
    </source>
</evidence>
<protein>
    <submittedName>
        <fullName evidence="2">Uncharacterized protein</fullName>
    </submittedName>
</protein>
<reference evidence="2 3" key="1">
    <citation type="submission" date="2014-03" db="EMBL/GenBank/DDBJ databases">
        <title>Bradyrhizobium valentinum sp. nov., isolated from effective nodules of Lupinus mariae-josephae, a lupine endemic of basic-lime soils in Eastern Spain.</title>
        <authorList>
            <person name="Duran D."/>
            <person name="Rey L."/>
            <person name="Navarro A."/>
            <person name="Busquets A."/>
            <person name="Imperial J."/>
            <person name="Ruiz-Argueso T."/>
        </authorList>
    </citation>
    <scope>NUCLEOTIDE SEQUENCE [LARGE SCALE GENOMIC DNA]</scope>
    <source>
        <strain evidence="2 3">CCBAU 23086</strain>
    </source>
</reference>
<dbReference type="STRING" id="722472.SAMN05444321_7045"/>
<keyword evidence="1" id="KW-0812">Transmembrane</keyword>
<dbReference type="AlphaFoldDB" id="A0A0R3N3U0"/>
<dbReference type="EMBL" id="LLYB01000043">
    <property type="protein sequence ID" value="KRR26766.1"/>
    <property type="molecule type" value="Genomic_DNA"/>
</dbReference>
<accession>A0A0R3N3U0</accession>